<dbReference type="HAMAP" id="MF_00925">
    <property type="entry name" value="OM_assembly_BamE"/>
    <property type="match status" value="1"/>
</dbReference>
<feature type="signal peptide" evidence="6">
    <location>
        <begin position="1"/>
        <end position="21"/>
    </location>
</feature>
<dbReference type="RefSeq" id="WP_243376938.1">
    <property type="nucleotide sequence ID" value="NZ_JAKZJU020000001.1"/>
</dbReference>
<dbReference type="Pfam" id="PF04355">
    <property type="entry name" value="BamE"/>
    <property type="match status" value="1"/>
</dbReference>
<comment type="subunit">
    <text evidence="4">Part of the Bam complex.</text>
</comment>
<proteinExistence type="inferred from homology"/>
<organism evidence="8 9">
    <name type="scientific">Mesosutterella faecium</name>
    <dbReference type="NCBI Taxonomy" id="2925194"/>
    <lineage>
        <taxon>Bacteria</taxon>
        <taxon>Pseudomonadati</taxon>
        <taxon>Pseudomonadota</taxon>
        <taxon>Betaproteobacteria</taxon>
        <taxon>Burkholderiales</taxon>
        <taxon>Sutterellaceae</taxon>
        <taxon>Mesosutterella</taxon>
    </lineage>
</organism>
<keyword evidence="2 4" id="KW-0472">Membrane</keyword>
<comment type="similarity">
    <text evidence="4">Belongs to the BamE family.</text>
</comment>
<dbReference type="Proteomes" id="UP001165481">
    <property type="component" value="Unassembled WGS sequence"/>
</dbReference>
<protein>
    <recommendedName>
        <fullName evidence="4">Outer membrane protein assembly factor BamE</fullName>
    </recommendedName>
</protein>
<gene>
    <name evidence="4" type="primary">bamE</name>
    <name evidence="8" type="ORF">MUN46_003945</name>
</gene>
<evidence type="ECO:0000313" key="8">
    <source>
        <dbReference type="EMBL" id="MDL2059095.1"/>
    </source>
</evidence>
<evidence type="ECO:0000259" key="7">
    <source>
        <dbReference type="Pfam" id="PF04355"/>
    </source>
</evidence>
<evidence type="ECO:0000256" key="1">
    <source>
        <dbReference type="ARBA" id="ARBA00022729"/>
    </source>
</evidence>
<feature type="compositionally biased region" description="Basic and acidic residues" evidence="5">
    <location>
        <begin position="142"/>
        <end position="151"/>
    </location>
</feature>
<evidence type="ECO:0000256" key="6">
    <source>
        <dbReference type="SAM" id="SignalP"/>
    </source>
</evidence>
<sequence>MALPHKLLAATVIASACSLLAGCQTMSRAWDSAVAWTPTFLHPYRPDVHQGNLVTSEMIGQLEKGMSPEQVQFLLGRPLLQDVFHKDRWDYVYYLNRRSGDTEIRKLTVYFGNDGRVSRWTADQMPDETTADLLILNDKDALEKNKQKKQEAASAPAPADKAKGTAGQPSEPVKESK</sequence>
<evidence type="ECO:0000256" key="4">
    <source>
        <dbReference type="HAMAP-Rule" id="MF_00925"/>
    </source>
</evidence>
<evidence type="ECO:0000313" key="9">
    <source>
        <dbReference type="Proteomes" id="UP001165481"/>
    </source>
</evidence>
<keyword evidence="4" id="KW-0449">Lipoprotein</keyword>
<dbReference type="InterPro" id="IPR026592">
    <property type="entry name" value="BamE"/>
</dbReference>
<keyword evidence="9" id="KW-1185">Reference proteome</keyword>
<keyword evidence="4" id="KW-0564">Palmitate</keyword>
<comment type="caution">
    <text evidence="8">The sequence shown here is derived from an EMBL/GenBank/DDBJ whole genome shotgun (WGS) entry which is preliminary data.</text>
</comment>
<name>A0ABT7IL40_9BURK</name>
<feature type="region of interest" description="Disordered" evidence="5">
    <location>
        <begin position="142"/>
        <end position="177"/>
    </location>
</feature>
<dbReference type="Gene3D" id="3.30.1450.10">
    <property type="match status" value="1"/>
</dbReference>
<dbReference type="PROSITE" id="PS51257">
    <property type="entry name" value="PROKAR_LIPOPROTEIN"/>
    <property type="match status" value="1"/>
</dbReference>
<keyword evidence="1 4" id="KW-0732">Signal</keyword>
<accession>A0ABT7IL40</accession>
<keyword evidence="3 4" id="KW-0998">Cell outer membrane</keyword>
<comment type="subcellular location">
    <subcellularLocation>
        <location evidence="4">Cell outer membrane</location>
        <topology evidence="4">Lipid-anchor</topology>
    </subcellularLocation>
</comment>
<dbReference type="PANTHER" id="PTHR37482:SF1">
    <property type="entry name" value="OUTER MEMBRANE PROTEIN ASSEMBLY FACTOR BAME"/>
    <property type="match status" value="1"/>
</dbReference>
<feature type="domain" description="Outer membrane protein assembly factor BamE" evidence="7">
    <location>
        <begin position="51"/>
        <end position="119"/>
    </location>
</feature>
<evidence type="ECO:0000256" key="3">
    <source>
        <dbReference type="ARBA" id="ARBA00023237"/>
    </source>
</evidence>
<dbReference type="InterPro" id="IPR007450">
    <property type="entry name" value="BamE_dom"/>
</dbReference>
<comment type="function">
    <text evidence="4">Part of the outer membrane protein assembly complex, which is involved in assembly and insertion of beta-barrel proteins into the outer membrane.</text>
</comment>
<feature type="chain" id="PRO_5045409885" description="Outer membrane protein assembly factor BamE" evidence="6">
    <location>
        <begin position="22"/>
        <end position="177"/>
    </location>
</feature>
<evidence type="ECO:0000256" key="2">
    <source>
        <dbReference type="ARBA" id="ARBA00023136"/>
    </source>
</evidence>
<dbReference type="PANTHER" id="PTHR37482">
    <property type="entry name" value="OUTER MEMBRANE PROTEIN ASSEMBLY FACTOR BAME"/>
    <property type="match status" value="1"/>
</dbReference>
<reference evidence="8" key="1">
    <citation type="submission" date="2023-03" db="EMBL/GenBank/DDBJ databases">
        <title>Mesosutterella sp. nov. isolated from porcine feces.</title>
        <authorList>
            <person name="Yu S."/>
        </authorList>
    </citation>
    <scope>NUCLEOTIDE SEQUENCE</scope>
    <source>
        <strain evidence="8">AGMB02718</strain>
    </source>
</reference>
<dbReference type="InterPro" id="IPR037873">
    <property type="entry name" value="BamE-like"/>
</dbReference>
<evidence type="ECO:0000256" key="5">
    <source>
        <dbReference type="SAM" id="MobiDB-lite"/>
    </source>
</evidence>
<dbReference type="EMBL" id="JAKZJU020000001">
    <property type="protein sequence ID" value="MDL2059095.1"/>
    <property type="molecule type" value="Genomic_DNA"/>
</dbReference>